<dbReference type="EMBL" id="AWSO01001469">
    <property type="protein sequence ID" value="ESK83694.1"/>
    <property type="molecule type" value="Genomic_DNA"/>
</dbReference>
<reference evidence="2 3" key="1">
    <citation type="journal article" date="2014" name="BMC Genomics">
        <title>Genome and secretome analysis of the hemibiotrophic fungal pathogen, Moniliophthora roreri, which causes frosty pod rot disease of cacao: mechanisms of the biotrophic and necrotrophic phases.</title>
        <authorList>
            <person name="Meinhardt L.W."/>
            <person name="Costa G.G.L."/>
            <person name="Thomazella D.P.T."/>
            <person name="Teixeira P.J.P.L."/>
            <person name="Carazzolle M.F."/>
            <person name="Schuster S.C."/>
            <person name="Carlson J.E."/>
            <person name="Guiltinan M.J."/>
            <person name="Mieczkowski P."/>
            <person name="Farmer A."/>
            <person name="Ramaraj T."/>
            <person name="Crozier J."/>
            <person name="Davis R.E."/>
            <person name="Shao J."/>
            <person name="Melnick R.L."/>
            <person name="Pereira G.A.G."/>
            <person name="Bailey B.A."/>
        </authorList>
    </citation>
    <scope>NUCLEOTIDE SEQUENCE [LARGE SCALE GENOMIC DNA]</scope>
    <source>
        <strain evidence="2 3">MCA 2997</strain>
    </source>
</reference>
<gene>
    <name evidence="2" type="ORF">Moror_2136</name>
</gene>
<dbReference type="AlphaFoldDB" id="V2XWC9"/>
<protein>
    <submittedName>
        <fullName evidence="2">Uncharacterized protein</fullName>
    </submittedName>
</protein>
<accession>V2XWC9</accession>
<dbReference type="KEGG" id="mrr:Moror_2136"/>
<feature type="compositionally biased region" description="Low complexity" evidence="1">
    <location>
        <begin position="18"/>
        <end position="30"/>
    </location>
</feature>
<dbReference type="Proteomes" id="UP000017559">
    <property type="component" value="Unassembled WGS sequence"/>
</dbReference>
<organism evidence="2 3">
    <name type="scientific">Moniliophthora roreri (strain MCA 2997)</name>
    <name type="common">Cocoa frosty pod rot fungus</name>
    <name type="synonym">Crinipellis roreri</name>
    <dbReference type="NCBI Taxonomy" id="1381753"/>
    <lineage>
        <taxon>Eukaryota</taxon>
        <taxon>Fungi</taxon>
        <taxon>Dikarya</taxon>
        <taxon>Basidiomycota</taxon>
        <taxon>Agaricomycotina</taxon>
        <taxon>Agaricomycetes</taxon>
        <taxon>Agaricomycetidae</taxon>
        <taxon>Agaricales</taxon>
        <taxon>Marasmiineae</taxon>
        <taxon>Marasmiaceae</taxon>
        <taxon>Moniliophthora</taxon>
    </lineage>
</organism>
<dbReference type="OrthoDB" id="6247875at2759"/>
<evidence type="ECO:0000313" key="3">
    <source>
        <dbReference type="Proteomes" id="UP000017559"/>
    </source>
</evidence>
<comment type="caution">
    <text evidence="2">The sequence shown here is derived from an EMBL/GenBank/DDBJ whole genome shotgun (WGS) entry which is preliminary data.</text>
</comment>
<evidence type="ECO:0000256" key="1">
    <source>
        <dbReference type="SAM" id="MobiDB-lite"/>
    </source>
</evidence>
<evidence type="ECO:0000313" key="2">
    <source>
        <dbReference type="EMBL" id="ESK83694.1"/>
    </source>
</evidence>
<dbReference type="HOGENOM" id="CLU_1289239_0_0_1"/>
<keyword evidence="3" id="KW-1185">Reference proteome</keyword>
<name>V2XWC9_MONRO</name>
<feature type="region of interest" description="Disordered" evidence="1">
    <location>
        <begin position="1"/>
        <end position="63"/>
    </location>
</feature>
<sequence>MPGPGIRRAASYQEPGISVEPSSSLSSFVSNQLVYPDGTSAPTEHEPSPMSGHTSPAQSVDCHGYNMSPLTAVTSSLANGNGEVDYIALHEPPATSLGTQMWSSPEPFMGEASSGGSSQLRSPATLPMVYVPITPLYPPGGVGIVHELPHFASQLYCVQDTPMTNYTLDEAARARALHVYHAGLSERANTQYLEFDMPVSEEQRLFNGLNTYDS</sequence>
<proteinExistence type="predicted"/>